<sequence>MSTGRMRVRRGVRGLARWLTLGGLSLAGAVQAQTYAIDYIASVASGVAMDRLGRVVVGSTSLPPPCVGCPPIFNVPAIWVEGRRQLLTVPEGAAYLSFSGVNASGWIAGTAMRLDATGGAGHVWVPRADGSGHDATPIGQLAGFADAIPAGIDDSNRVIGLARTWFVAQDPFTWTAAEGIQSLTAMGYPADEPVAVSPGGTVATRTLTYRFGEPGSATAAAPPPAGFYGNTSTLTGAVNDDGMRASFLLSTSGTSQGYRYLARYSDAGGWQVLAGPAASSVPYGVGGVQSSGTITGHILSSGLISFGPDGPAQSLTSFVSAAYPEAGVGAPGEMADDGSILAQVLIGRSHRLAKLVPVQPCAENCLRVSAIAMKGRMVSEPGQPPGQCTPGARNEVSARITVVGGDGLPVAGATLRGRFLDDYYLDQVVTLRTNRKGQALARHSGEACVGAVAFLVDGVTKTGLALDRTTGQLSAYTIAQPRR</sequence>
<evidence type="ECO:0000313" key="3">
    <source>
        <dbReference type="Proteomes" id="UP000288178"/>
    </source>
</evidence>
<comment type="caution">
    <text evidence="2">The sequence shown here is derived from an EMBL/GenBank/DDBJ whole genome shotgun (WGS) entry which is preliminary data.</text>
</comment>
<protein>
    <submittedName>
        <fullName evidence="2">Uncharacterized protein</fullName>
    </submittedName>
</protein>
<keyword evidence="1" id="KW-0732">Signal</keyword>
<gene>
    <name evidence="2" type="ORF">ENE75_06775</name>
</gene>
<feature type="signal peptide" evidence="1">
    <location>
        <begin position="1"/>
        <end position="32"/>
    </location>
</feature>
<dbReference type="Proteomes" id="UP000288178">
    <property type="component" value="Unassembled WGS sequence"/>
</dbReference>
<evidence type="ECO:0000313" key="2">
    <source>
        <dbReference type="EMBL" id="RVT52159.1"/>
    </source>
</evidence>
<evidence type="ECO:0000256" key="1">
    <source>
        <dbReference type="SAM" id="SignalP"/>
    </source>
</evidence>
<proteinExistence type="predicted"/>
<reference evidence="2 3" key="1">
    <citation type="submission" date="2019-01" db="EMBL/GenBank/DDBJ databases">
        <authorList>
            <person name="Chen W.-M."/>
        </authorList>
    </citation>
    <scope>NUCLEOTIDE SEQUENCE [LARGE SCALE GENOMIC DNA]</scope>
    <source>
        <strain evidence="2 3">ICH-3</strain>
    </source>
</reference>
<dbReference type="OrthoDB" id="8746727at2"/>
<accession>A0A3S2TRE8</accession>
<dbReference type="RefSeq" id="WP_128197132.1">
    <property type="nucleotide sequence ID" value="NZ_SACT01000002.1"/>
</dbReference>
<feature type="chain" id="PRO_5018699233" evidence="1">
    <location>
        <begin position="33"/>
        <end position="483"/>
    </location>
</feature>
<name>A0A3S2TRE8_9BURK</name>
<keyword evidence="3" id="KW-1185">Reference proteome</keyword>
<dbReference type="EMBL" id="SACT01000002">
    <property type="protein sequence ID" value="RVT52159.1"/>
    <property type="molecule type" value="Genomic_DNA"/>
</dbReference>
<organism evidence="2 3">
    <name type="scientific">Rubrivivax albus</name>
    <dbReference type="NCBI Taxonomy" id="2499835"/>
    <lineage>
        <taxon>Bacteria</taxon>
        <taxon>Pseudomonadati</taxon>
        <taxon>Pseudomonadota</taxon>
        <taxon>Betaproteobacteria</taxon>
        <taxon>Burkholderiales</taxon>
        <taxon>Sphaerotilaceae</taxon>
        <taxon>Rubrivivax</taxon>
    </lineage>
</organism>
<dbReference type="AlphaFoldDB" id="A0A3S2TRE8"/>